<dbReference type="OrthoDB" id="185373at2759"/>
<dbReference type="PANTHER" id="PTHR47933">
    <property type="entry name" value="PENTATRICOPEPTIDE REPEAT-CONTAINING PROTEIN 1, MITOCHONDRIAL"/>
    <property type="match status" value="1"/>
</dbReference>
<evidence type="ECO:0000256" key="2">
    <source>
        <dbReference type="PROSITE-ProRule" id="PRU00708"/>
    </source>
</evidence>
<dbReference type="GeneID" id="63785659"/>
<reference evidence="3 4" key="1">
    <citation type="submission" date="2016-07" db="EMBL/GenBank/DDBJ databases">
        <title>Pervasive Adenine N6-methylation of Active Genes in Fungi.</title>
        <authorList>
            <consortium name="DOE Joint Genome Institute"/>
            <person name="Mondo S.J."/>
            <person name="Dannebaum R.O."/>
            <person name="Kuo R.C."/>
            <person name="Labutti K."/>
            <person name="Haridas S."/>
            <person name="Kuo A."/>
            <person name="Salamov A."/>
            <person name="Ahrendt S.R."/>
            <person name="Lipzen A."/>
            <person name="Sullivan W."/>
            <person name="Andreopoulos W.B."/>
            <person name="Clum A."/>
            <person name="Lindquist E."/>
            <person name="Daum C."/>
            <person name="Ramamoorthy G.K."/>
            <person name="Gryganskyi A."/>
            <person name="Culley D."/>
            <person name="Magnuson J.K."/>
            <person name="James T.Y."/>
            <person name="O'Malley M.A."/>
            <person name="Stajich J.E."/>
            <person name="Spatafora J.W."/>
            <person name="Visel A."/>
            <person name="Grigoriev I.V."/>
        </authorList>
    </citation>
    <scope>NUCLEOTIDE SEQUENCE [LARGE SCALE GENOMIC DNA]</scope>
    <source>
        <strain evidence="3 4">12-1054</strain>
    </source>
</reference>
<feature type="repeat" description="PPR" evidence="2">
    <location>
        <begin position="432"/>
        <end position="466"/>
    </location>
</feature>
<dbReference type="PROSITE" id="PS51375">
    <property type="entry name" value="PPR"/>
    <property type="match status" value="2"/>
</dbReference>
<dbReference type="NCBIfam" id="TIGR00756">
    <property type="entry name" value="PPR"/>
    <property type="match status" value="2"/>
</dbReference>
<dbReference type="STRING" id="56484.A0A1Y2FKI0"/>
<organism evidence="3 4">
    <name type="scientific">Protomyces lactucae-debilis</name>
    <dbReference type="NCBI Taxonomy" id="2754530"/>
    <lineage>
        <taxon>Eukaryota</taxon>
        <taxon>Fungi</taxon>
        <taxon>Dikarya</taxon>
        <taxon>Ascomycota</taxon>
        <taxon>Taphrinomycotina</taxon>
        <taxon>Taphrinomycetes</taxon>
        <taxon>Taphrinales</taxon>
        <taxon>Protomycetaceae</taxon>
        <taxon>Protomyces</taxon>
    </lineage>
</organism>
<dbReference type="Pfam" id="PF13041">
    <property type="entry name" value="PPR_2"/>
    <property type="match status" value="1"/>
</dbReference>
<dbReference type="Proteomes" id="UP000193685">
    <property type="component" value="Unassembled WGS sequence"/>
</dbReference>
<accession>A0A1Y2FKI0</accession>
<evidence type="ECO:0000313" key="4">
    <source>
        <dbReference type="Proteomes" id="UP000193685"/>
    </source>
</evidence>
<proteinExistence type="predicted"/>
<dbReference type="AlphaFoldDB" id="A0A1Y2FKI0"/>
<dbReference type="InterPro" id="IPR011990">
    <property type="entry name" value="TPR-like_helical_dom_sf"/>
</dbReference>
<keyword evidence="4" id="KW-1185">Reference proteome</keyword>
<dbReference type="SUPFAM" id="SSF48452">
    <property type="entry name" value="TPR-like"/>
    <property type="match status" value="1"/>
</dbReference>
<dbReference type="GO" id="GO:0005739">
    <property type="term" value="C:mitochondrion"/>
    <property type="evidence" value="ECO:0007669"/>
    <property type="project" value="UniProtKB-ARBA"/>
</dbReference>
<sequence>MILRRFASTASHVQTNESFWEALQSATKKRIVHPIKASQLMTKRLDAGFPPPETVPRDLQALRSIIQESIRAGRSTQAYAHIDMVEERGHISRFDLVEPIADDYIRCLLSVKDARGPVEGKQKPVSDLVVRKWALIEAKVFVAKLDQLGKASSISPALYDDIIQKMDEHGIAIINPSSVFHVAVRNKIPLNVRSWNVRLKLLANKADGTSRVLKRFKQMTAENHPINDVTIAIVLKALSKDPAYFDEAYRVLATAKQLKIWNVFIATEELHLLKLQYKHAELIARYTEYFGNTLLMQLGFVSLPKAASVSQQIAPLLRPSNETISLVLHTLVKLNPDAESLARLYAGFQQICQQRTELTMDQYCLSIFVRAFSKHESQIDRAIEILEYMRQAERRPSVFAYTHVIEGLCKSGAVDTAIKVLLYMQHDGVKPDAYTWTCLIRFYVEAGDYAKARSIYAKMRKLHCKPSEATMQAMQKIPRV</sequence>
<feature type="repeat" description="PPR" evidence="2">
    <location>
        <begin position="397"/>
        <end position="431"/>
    </location>
</feature>
<name>A0A1Y2FKI0_PROLT</name>
<dbReference type="EMBL" id="MCFI01000006">
    <property type="protein sequence ID" value="ORY84470.1"/>
    <property type="molecule type" value="Genomic_DNA"/>
</dbReference>
<evidence type="ECO:0000313" key="3">
    <source>
        <dbReference type="EMBL" id="ORY84470.1"/>
    </source>
</evidence>
<evidence type="ECO:0008006" key="5">
    <source>
        <dbReference type="Google" id="ProtNLM"/>
    </source>
</evidence>
<dbReference type="GO" id="GO:0003729">
    <property type="term" value="F:mRNA binding"/>
    <property type="evidence" value="ECO:0007669"/>
    <property type="project" value="TreeGrafter"/>
</dbReference>
<dbReference type="InterPro" id="IPR051240">
    <property type="entry name" value="Mito_RNA-Proc/Resp"/>
</dbReference>
<dbReference type="InterPro" id="IPR002885">
    <property type="entry name" value="PPR_rpt"/>
</dbReference>
<protein>
    <recommendedName>
        <fullName evidence="5">Pentacotripeptide-repeat region of PRORP domain-containing protein</fullName>
    </recommendedName>
</protein>
<dbReference type="RefSeq" id="XP_040726488.1">
    <property type="nucleotide sequence ID" value="XM_040869060.1"/>
</dbReference>
<dbReference type="Gene3D" id="1.25.40.10">
    <property type="entry name" value="Tetratricopeptide repeat domain"/>
    <property type="match status" value="1"/>
</dbReference>
<gene>
    <name evidence="3" type="ORF">BCR37DRAFT_378504</name>
</gene>
<evidence type="ECO:0000256" key="1">
    <source>
        <dbReference type="ARBA" id="ARBA00022737"/>
    </source>
</evidence>
<dbReference type="PANTHER" id="PTHR47933:SF11">
    <property type="entry name" value="PENTATRICOPEPTIDE REPEAT-CONTAINING PROTEIN 2"/>
    <property type="match status" value="1"/>
</dbReference>
<keyword evidence="1" id="KW-0677">Repeat</keyword>
<comment type="caution">
    <text evidence="3">The sequence shown here is derived from an EMBL/GenBank/DDBJ whole genome shotgun (WGS) entry which is preliminary data.</text>
</comment>